<dbReference type="GO" id="GO:0003861">
    <property type="term" value="F:3-isopropylmalate dehydratase activity"/>
    <property type="evidence" value="ECO:0007669"/>
    <property type="project" value="UniProtKB-EC"/>
</dbReference>
<comment type="catalytic activity">
    <reaction evidence="1 10">
        <text>(2R,3S)-3-isopropylmalate = (2S)-2-isopropylmalate</text>
        <dbReference type="Rhea" id="RHEA:32287"/>
        <dbReference type="ChEBI" id="CHEBI:1178"/>
        <dbReference type="ChEBI" id="CHEBI:35121"/>
        <dbReference type="EC" id="4.2.1.33"/>
    </reaction>
</comment>
<keyword evidence="8 10" id="KW-0456">Lyase</keyword>
<keyword evidence="6 10" id="KW-0432">Leucine biosynthesis</keyword>
<comment type="function">
    <text evidence="2 10">Catalyzes the isomerization between 2-isopropylmalate and 3-isopropylmalate, via the formation of 2-isopropylmaleate.</text>
</comment>
<evidence type="ECO:0000313" key="13">
    <source>
        <dbReference type="Proteomes" id="UP001596157"/>
    </source>
</evidence>
<evidence type="ECO:0000256" key="7">
    <source>
        <dbReference type="ARBA" id="ARBA00022605"/>
    </source>
</evidence>
<evidence type="ECO:0000259" key="11">
    <source>
        <dbReference type="Pfam" id="PF00694"/>
    </source>
</evidence>
<dbReference type="NCBIfam" id="NF002458">
    <property type="entry name" value="PRK01641.1"/>
    <property type="match status" value="1"/>
</dbReference>
<dbReference type="InterPro" id="IPR050075">
    <property type="entry name" value="LeuD"/>
</dbReference>
<keyword evidence="9 10" id="KW-0100">Branched-chain amino acid biosynthesis</keyword>
<dbReference type="RefSeq" id="WP_378250726.1">
    <property type="nucleotide sequence ID" value="NZ_JBHSKF010000019.1"/>
</dbReference>
<dbReference type="SUPFAM" id="SSF52016">
    <property type="entry name" value="LeuD/IlvD-like"/>
    <property type="match status" value="1"/>
</dbReference>
<keyword evidence="13" id="KW-1185">Reference proteome</keyword>
<dbReference type="InterPro" id="IPR033940">
    <property type="entry name" value="IPMI_Swivel"/>
</dbReference>
<dbReference type="InterPro" id="IPR000573">
    <property type="entry name" value="AconitaseA/IPMdHydase_ssu_swvl"/>
</dbReference>
<dbReference type="HAMAP" id="MF_01031">
    <property type="entry name" value="LeuD_type1"/>
    <property type="match status" value="1"/>
</dbReference>
<evidence type="ECO:0000256" key="4">
    <source>
        <dbReference type="ARBA" id="ARBA00009845"/>
    </source>
</evidence>
<dbReference type="EMBL" id="JBHSKF010000019">
    <property type="protein sequence ID" value="MFC5290824.1"/>
    <property type="molecule type" value="Genomic_DNA"/>
</dbReference>
<comment type="caution">
    <text evidence="12">The sequence shown here is derived from an EMBL/GenBank/DDBJ whole genome shotgun (WGS) entry which is preliminary data.</text>
</comment>
<name>A0ABW0EX95_9PSEU</name>
<organism evidence="12 13">
    <name type="scientific">Actinokineospora guangxiensis</name>
    <dbReference type="NCBI Taxonomy" id="1490288"/>
    <lineage>
        <taxon>Bacteria</taxon>
        <taxon>Bacillati</taxon>
        <taxon>Actinomycetota</taxon>
        <taxon>Actinomycetes</taxon>
        <taxon>Pseudonocardiales</taxon>
        <taxon>Pseudonocardiaceae</taxon>
        <taxon>Actinokineospora</taxon>
    </lineage>
</organism>
<evidence type="ECO:0000256" key="6">
    <source>
        <dbReference type="ARBA" id="ARBA00022430"/>
    </source>
</evidence>
<sequence>MEPFTSHTGVGVPLRRSNVDTDQIIPAVYLKRVTRTGFEDGLFAAWRADEHFVLNSEPYRAGSVLVAGPDFGTGSSREHAVWALKDYGFRVVLSARFADIFRGNAGKAGLVAGELEQSDVERLWKLLESEPGTEVTVDLSEKTVTAKEFTAPFQIDDYTRWRLLEGLDDIALTLRHETAIGAFEQARPKWKPVTTPVSG</sequence>
<dbReference type="PANTHER" id="PTHR43345">
    <property type="entry name" value="3-ISOPROPYLMALATE DEHYDRATASE SMALL SUBUNIT 2-RELATED-RELATED"/>
    <property type="match status" value="1"/>
</dbReference>
<evidence type="ECO:0000256" key="10">
    <source>
        <dbReference type="HAMAP-Rule" id="MF_01031"/>
    </source>
</evidence>
<dbReference type="PANTHER" id="PTHR43345:SF5">
    <property type="entry name" value="3-ISOPROPYLMALATE DEHYDRATASE SMALL SUBUNIT"/>
    <property type="match status" value="1"/>
</dbReference>
<protein>
    <recommendedName>
        <fullName evidence="10">3-isopropylmalate dehydratase small subunit</fullName>
        <ecNumber evidence="10">4.2.1.33</ecNumber>
    </recommendedName>
    <alternativeName>
        <fullName evidence="10">Alpha-IPM isomerase</fullName>
        <shortName evidence="10">IPMI</shortName>
    </alternativeName>
    <alternativeName>
        <fullName evidence="10">Isopropylmalate isomerase</fullName>
    </alternativeName>
</protein>
<evidence type="ECO:0000256" key="9">
    <source>
        <dbReference type="ARBA" id="ARBA00023304"/>
    </source>
</evidence>
<evidence type="ECO:0000256" key="2">
    <source>
        <dbReference type="ARBA" id="ARBA00002695"/>
    </source>
</evidence>
<comment type="similarity">
    <text evidence="4 10">Belongs to the LeuD family. LeuD type 1 subfamily.</text>
</comment>
<comment type="subunit">
    <text evidence="5 10">Heterodimer of LeuC and LeuD.</text>
</comment>
<dbReference type="Proteomes" id="UP001596157">
    <property type="component" value="Unassembled WGS sequence"/>
</dbReference>
<proteinExistence type="inferred from homology"/>
<evidence type="ECO:0000256" key="8">
    <source>
        <dbReference type="ARBA" id="ARBA00023239"/>
    </source>
</evidence>
<dbReference type="EC" id="4.2.1.33" evidence="10"/>
<keyword evidence="7 10" id="KW-0028">Amino-acid biosynthesis</keyword>
<gene>
    <name evidence="10 12" type="primary">leuD</name>
    <name evidence="12" type="ORF">ACFPM7_27570</name>
</gene>
<evidence type="ECO:0000256" key="3">
    <source>
        <dbReference type="ARBA" id="ARBA00004729"/>
    </source>
</evidence>
<feature type="domain" description="Aconitase A/isopropylmalate dehydratase small subunit swivel" evidence="11">
    <location>
        <begin position="1"/>
        <end position="112"/>
    </location>
</feature>
<dbReference type="NCBIfam" id="TIGR00171">
    <property type="entry name" value="leuD"/>
    <property type="match status" value="1"/>
</dbReference>
<reference evidence="13" key="1">
    <citation type="journal article" date="2019" name="Int. J. Syst. Evol. Microbiol.">
        <title>The Global Catalogue of Microorganisms (GCM) 10K type strain sequencing project: providing services to taxonomists for standard genome sequencing and annotation.</title>
        <authorList>
            <consortium name="The Broad Institute Genomics Platform"/>
            <consortium name="The Broad Institute Genome Sequencing Center for Infectious Disease"/>
            <person name="Wu L."/>
            <person name="Ma J."/>
        </authorList>
    </citation>
    <scope>NUCLEOTIDE SEQUENCE [LARGE SCALE GENOMIC DNA]</scope>
    <source>
        <strain evidence="13">CCUG 59778</strain>
    </source>
</reference>
<dbReference type="Gene3D" id="3.20.19.10">
    <property type="entry name" value="Aconitase, domain 4"/>
    <property type="match status" value="1"/>
</dbReference>
<evidence type="ECO:0000256" key="1">
    <source>
        <dbReference type="ARBA" id="ARBA00000491"/>
    </source>
</evidence>
<comment type="pathway">
    <text evidence="3 10">Amino-acid biosynthesis; L-leucine biosynthesis; L-leucine from 3-methyl-2-oxobutanoate: step 2/4.</text>
</comment>
<dbReference type="InterPro" id="IPR004431">
    <property type="entry name" value="3-IsopropMal_deHydase_ssu"/>
</dbReference>
<dbReference type="InterPro" id="IPR015928">
    <property type="entry name" value="Aconitase/3IPM_dehydase_swvl"/>
</dbReference>
<evidence type="ECO:0000313" key="12">
    <source>
        <dbReference type="EMBL" id="MFC5290824.1"/>
    </source>
</evidence>
<dbReference type="Pfam" id="PF00694">
    <property type="entry name" value="Aconitase_C"/>
    <property type="match status" value="1"/>
</dbReference>
<accession>A0ABW0EX95</accession>
<evidence type="ECO:0000256" key="5">
    <source>
        <dbReference type="ARBA" id="ARBA00011271"/>
    </source>
</evidence>
<dbReference type="CDD" id="cd01577">
    <property type="entry name" value="IPMI_Swivel"/>
    <property type="match status" value="1"/>
</dbReference>